<feature type="region of interest" description="Disordered" evidence="1">
    <location>
        <begin position="24"/>
        <end position="58"/>
    </location>
</feature>
<dbReference type="InterPro" id="IPR029058">
    <property type="entry name" value="AB_hydrolase_fold"/>
</dbReference>
<sequence length="331" mass="34526">MRRRGVLHIGVTGLAAMLVQACSEGSSTTPPAGSGSAAGGSASPSTEPQAASTFDPSGYVPPPVALAELKKLYNYDKGSTLNAQLTDKRTGDGVILEDITYSDTRGNDEIPAYVVSADIPGDTLRMPAIVLGTGPDGDRDKLLAEATAIAKMKALVMVPSLPIKPTGDPVADAKVMANAVVAQRRAFDLLIRRSDADGSRVGYAGHHSGAALGAVLLGLESRITGAVLASGTGRFSRWMVKQKVPADWHAYLDSLSRFDAGPYVAASGKRSVLLQFGQQDTIVPEVERAELVAAVAGAKQRKDYPTGHDLASFAAATADRAAFLKQVLRLS</sequence>
<reference evidence="3 4" key="1">
    <citation type="submission" date="2024-09" db="EMBL/GenBank/DDBJ databases">
        <authorList>
            <person name="Sun Q."/>
            <person name="Mori K."/>
        </authorList>
    </citation>
    <scope>NUCLEOTIDE SEQUENCE [LARGE SCALE GENOMIC DNA]</scope>
    <source>
        <strain evidence="3 4">JCM 3307</strain>
    </source>
</reference>
<dbReference type="Gene3D" id="3.40.50.1820">
    <property type="entry name" value="alpha/beta hydrolase"/>
    <property type="match status" value="1"/>
</dbReference>
<keyword evidence="2" id="KW-0732">Signal</keyword>
<evidence type="ECO:0000256" key="2">
    <source>
        <dbReference type="SAM" id="SignalP"/>
    </source>
</evidence>
<gene>
    <name evidence="3" type="ORF">ACFFTR_49425</name>
</gene>
<dbReference type="RefSeq" id="WP_223099858.1">
    <property type="nucleotide sequence ID" value="NZ_CP061913.1"/>
</dbReference>
<dbReference type="Proteomes" id="UP001589608">
    <property type="component" value="Unassembled WGS sequence"/>
</dbReference>
<evidence type="ECO:0000313" key="4">
    <source>
        <dbReference type="Proteomes" id="UP001589608"/>
    </source>
</evidence>
<feature type="compositionally biased region" description="Low complexity" evidence="1">
    <location>
        <begin position="24"/>
        <end position="48"/>
    </location>
</feature>
<feature type="chain" id="PRO_5045572385" description="Esterase" evidence="2">
    <location>
        <begin position="22"/>
        <end position="331"/>
    </location>
</feature>
<feature type="signal peptide" evidence="2">
    <location>
        <begin position="1"/>
        <end position="21"/>
    </location>
</feature>
<protein>
    <recommendedName>
        <fullName evidence="5">Esterase</fullName>
    </recommendedName>
</protein>
<evidence type="ECO:0008006" key="5">
    <source>
        <dbReference type="Google" id="ProtNLM"/>
    </source>
</evidence>
<evidence type="ECO:0000256" key="1">
    <source>
        <dbReference type="SAM" id="MobiDB-lite"/>
    </source>
</evidence>
<name>A0ABV5MQJ7_9ACTN</name>
<dbReference type="SUPFAM" id="SSF53474">
    <property type="entry name" value="alpha/beta-Hydrolases"/>
    <property type="match status" value="1"/>
</dbReference>
<proteinExistence type="predicted"/>
<evidence type="ECO:0000313" key="3">
    <source>
        <dbReference type="EMBL" id="MFB9451138.1"/>
    </source>
</evidence>
<dbReference type="EMBL" id="JBHMCA010000084">
    <property type="protein sequence ID" value="MFB9451138.1"/>
    <property type="molecule type" value="Genomic_DNA"/>
</dbReference>
<comment type="caution">
    <text evidence="3">The sequence shown here is derived from an EMBL/GenBank/DDBJ whole genome shotgun (WGS) entry which is preliminary data.</text>
</comment>
<accession>A0ABV5MQJ7</accession>
<organism evidence="3 4">
    <name type="scientific">Dactylosporangium vinaceum</name>
    <dbReference type="NCBI Taxonomy" id="53362"/>
    <lineage>
        <taxon>Bacteria</taxon>
        <taxon>Bacillati</taxon>
        <taxon>Actinomycetota</taxon>
        <taxon>Actinomycetes</taxon>
        <taxon>Micromonosporales</taxon>
        <taxon>Micromonosporaceae</taxon>
        <taxon>Dactylosporangium</taxon>
    </lineage>
</organism>
<dbReference type="PROSITE" id="PS51257">
    <property type="entry name" value="PROKAR_LIPOPROTEIN"/>
    <property type="match status" value="1"/>
</dbReference>
<keyword evidence="4" id="KW-1185">Reference proteome</keyword>